<dbReference type="InterPro" id="IPR036390">
    <property type="entry name" value="WH_DNA-bd_sf"/>
</dbReference>
<dbReference type="GO" id="GO:0032993">
    <property type="term" value="C:protein-DNA complex"/>
    <property type="evidence" value="ECO:0007669"/>
    <property type="project" value="TreeGrafter"/>
</dbReference>
<dbReference type="STRING" id="60547.GCA_000751215_04051"/>
<dbReference type="InterPro" id="IPR036388">
    <property type="entry name" value="WH-like_DNA-bd_sf"/>
</dbReference>
<evidence type="ECO:0000256" key="1">
    <source>
        <dbReference type="ARBA" id="ARBA00009437"/>
    </source>
</evidence>
<dbReference type="InterPro" id="IPR000847">
    <property type="entry name" value="LysR_HTH_N"/>
</dbReference>
<dbReference type="Proteomes" id="UP000027466">
    <property type="component" value="Unassembled WGS sequence"/>
</dbReference>
<reference evidence="6 7" key="1">
    <citation type="submission" date="2014-03" db="EMBL/GenBank/DDBJ databases">
        <title>Draft Genome Sequences of Four Burkholderia Strains.</title>
        <authorList>
            <person name="Liu X.Y."/>
            <person name="Li C.X."/>
            <person name="Xu J.H."/>
        </authorList>
    </citation>
    <scope>NUCLEOTIDE SEQUENCE [LARGE SCALE GENOMIC DNA]</scope>
    <source>
        <strain evidence="6 7">DSM 50014</strain>
    </source>
</reference>
<proteinExistence type="inferred from homology"/>
<dbReference type="GO" id="GO:0003677">
    <property type="term" value="F:DNA binding"/>
    <property type="evidence" value="ECO:0007669"/>
    <property type="project" value="UniProtKB-KW"/>
</dbReference>
<organism evidence="6 7">
    <name type="scientific">Caballeronia glathei</name>
    <dbReference type="NCBI Taxonomy" id="60547"/>
    <lineage>
        <taxon>Bacteria</taxon>
        <taxon>Pseudomonadati</taxon>
        <taxon>Pseudomonadota</taxon>
        <taxon>Betaproteobacteria</taxon>
        <taxon>Burkholderiales</taxon>
        <taxon>Burkholderiaceae</taxon>
        <taxon>Caballeronia</taxon>
    </lineage>
</organism>
<dbReference type="Gene3D" id="3.40.190.10">
    <property type="entry name" value="Periplasmic binding protein-like II"/>
    <property type="match status" value="2"/>
</dbReference>
<dbReference type="PANTHER" id="PTHR30346">
    <property type="entry name" value="TRANSCRIPTIONAL DUAL REGULATOR HCAR-RELATED"/>
    <property type="match status" value="1"/>
</dbReference>
<evidence type="ECO:0000313" key="7">
    <source>
        <dbReference type="Proteomes" id="UP000027466"/>
    </source>
</evidence>
<gene>
    <name evidence="6" type="ORF">BG61_11310</name>
</gene>
<keyword evidence="4" id="KW-0804">Transcription</keyword>
<dbReference type="RefSeq" id="WP_035934578.1">
    <property type="nucleotide sequence ID" value="NZ_CADFFX010000010.1"/>
</dbReference>
<dbReference type="SUPFAM" id="SSF46785">
    <property type="entry name" value="Winged helix' DNA-binding domain"/>
    <property type="match status" value="1"/>
</dbReference>
<keyword evidence="7" id="KW-1185">Reference proteome</keyword>
<name>A0A069PQT6_9BURK</name>
<sequence>METAFLQSFLLVVETGSMAEAARRMDVSPAAVAQQLRALERELGATLIARSGRTVAPTAAGMRIVAQSRGLLRELADLRILVNHEHATGELRLGTINTALHSLLPEILARFVKTHPQVKMFIQSGTSMELYEALKRGDIDAAVCTHPSFTVPKNFVWALLREEPLVVLAPQRLSKRAPHDLLRSEPLIRYDRTLAGGKEADRYLRREGIVPTERFELSSLAAIALMVDRGLGVSLAPDIASPITRGLRIVHLPLPMPSAPRRFGVLWPRGSVRARLIQALVDCAHGVVEGDARR</sequence>
<dbReference type="AlphaFoldDB" id="A0A069PQT6"/>
<dbReference type="PANTHER" id="PTHR30346:SF28">
    <property type="entry name" value="HTH-TYPE TRANSCRIPTIONAL REGULATOR CYNR"/>
    <property type="match status" value="1"/>
</dbReference>
<keyword evidence="2" id="KW-0805">Transcription regulation</keyword>
<evidence type="ECO:0000256" key="2">
    <source>
        <dbReference type="ARBA" id="ARBA00023015"/>
    </source>
</evidence>
<accession>A0A069PQT6</accession>
<evidence type="ECO:0000313" key="6">
    <source>
        <dbReference type="EMBL" id="KDR42214.1"/>
    </source>
</evidence>
<dbReference type="SUPFAM" id="SSF53850">
    <property type="entry name" value="Periplasmic binding protein-like II"/>
    <property type="match status" value="1"/>
</dbReference>
<feature type="domain" description="HTH lysR-type" evidence="5">
    <location>
        <begin position="1"/>
        <end position="58"/>
    </location>
</feature>
<dbReference type="InterPro" id="IPR005119">
    <property type="entry name" value="LysR_subst-bd"/>
</dbReference>
<comment type="similarity">
    <text evidence="1">Belongs to the LysR transcriptional regulatory family.</text>
</comment>
<dbReference type="CDD" id="cd08427">
    <property type="entry name" value="PBP2_LTTR_like_2"/>
    <property type="match status" value="1"/>
</dbReference>
<dbReference type="GO" id="GO:0003700">
    <property type="term" value="F:DNA-binding transcription factor activity"/>
    <property type="evidence" value="ECO:0007669"/>
    <property type="project" value="InterPro"/>
</dbReference>
<dbReference type="Pfam" id="PF03466">
    <property type="entry name" value="LysR_substrate"/>
    <property type="match status" value="1"/>
</dbReference>
<protein>
    <submittedName>
        <fullName evidence="6">LysR family transcriptional regulator</fullName>
    </submittedName>
</protein>
<evidence type="ECO:0000256" key="4">
    <source>
        <dbReference type="ARBA" id="ARBA00023163"/>
    </source>
</evidence>
<keyword evidence="3" id="KW-0238">DNA-binding</keyword>
<dbReference type="PROSITE" id="PS50931">
    <property type="entry name" value="HTH_LYSR"/>
    <property type="match status" value="1"/>
</dbReference>
<evidence type="ECO:0000259" key="5">
    <source>
        <dbReference type="PROSITE" id="PS50931"/>
    </source>
</evidence>
<dbReference type="Gene3D" id="1.10.10.10">
    <property type="entry name" value="Winged helix-like DNA-binding domain superfamily/Winged helix DNA-binding domain"/>
    <property type="match status" value="1"/>
</dbReference>
<evidence type="ECO:0000256" key="3">
    <source>
        <dbReference type="ARBA" id="ARBA00023125"/>
    </source>
</evidence>
<dbReference type="Pfam" id="PF00126">
    <property type="entry name" value="HTH_1"/>
    <property type="match status" value="1"/>
</dbReference>
<comment type="caution">
    <text evidence="6">The sequence shown here is derived from an EMBL/GenBank/DDBJ whole genome shotgun (WGS) entry which is preliminary data.</text>
</comment>
<dbReference type="EMBL" id="JFHC01000019">
    <property type="protein sequence ID" value="KDR42214.1"/>
    <property type="molecule type" value="Genomic_DNA"/>
</dbReference>